<dbReference type="Pfam" id="PF07730">
    <property type="entry name" value="HisKA_3"/>
    <property type="match status" value="1"/>
</dbReference>
<dbReference type="AlphaFoldDB" id="A0A848KQM7"/>
<dbReference type="Proteomes" id="UP000550729">
    <property type="component" value="Unassembled WGS sequence"/>
</dbReference>
<evidence type="ECO:0000256" key="8">
    <source>
        <dbReference type="ARBA" id="ARBA00023012"/>
    </source>
</evidence>
<protein>
    <recommendedName>
        <fullName evidence="2">histidine kinase</fullName>
        <ecNumber evidence="2">2.7.13.3</ecNumber>
    </recommendedName>
</protein>
<sequence>MTRCGHDGSVTALTPPSRLSLALNLLGAGVVLWSLASTPQSRWAVIAAYVAVAGWIVGRACLPYADARWPARHRVIAAAHVASALVAMVLGGLASASTSGVGLVPVVLAVGDAISDPQRPLIRGVGLGCLGVVAVAVGAVLADTGVLAVLAMIGGIAIAGLVGMSRRQARVAETQSKLLREKEFAARDEARRVALARDLHDLLAHSLGGLVIQLDAAEALLEANKTDSAAQRVSAARALAAAGLSDARRAVAALRMPVADGPDVDAADLRGDIDDLLAVHRSLGGTVEPIVVDETPGVAAVYADVLRRTIQESLSNARKHAPGEPVALHIGWHDDRVTITVTNPIAPAACALSRSGGGYGLPGMRERLAALDNGSSLVVEADSTPSQFRVDATVMLTGRRA</sequence>
<feature type="domain" description="Signal transduction histidine kinase subgroup 3 dimerisation and phosphoacceptor" evidence="10">
    <location>
        <begin position="192"/>
        <end position="258"/>
    </location>
</feature>
<dbReference type="PANTHER" id="PTHR24421:SF10">
    <property type="entry name" value="NITRATE_NITRITE SENSOR PROTEIN NARQ"/>
    <property type="match status" value="1"/>
</dbReference>
<dbReference type="InterPro" id="IPR011712">
    <property type="entry name" value="Sig_transdc_His_kin_sub3_dim/P"/>
</dbReference>
<evidence type="ECO:0000256" key="2">
    <source>
        <dbReference type="ARBA" id="ARBA00012438"/>
    </source>
</evidence>
<feature type="transmembrane region" description="Helical" evidence="9">
    <location>
        <begin position="43"/>
        <end position="65"/>
    </location>
</feature>
<keyword evidence="6 11" id="KW-0418">Kinase</keyword>
<dbReference type="GO" id="GO:0046983">
    <property type="term" value="F:protein dimerization activity"/>
    <property type="evidence" value="ECO:0007669"/>
    <property type="project" value="InterPro"/>
</dbReference>
<keyword evidence="4" id="KW-0808">Transferase</keyword>
<accession>A0A848KQM7</accession>
<dbReference type="EC" id="2.7.13.3" evidence="2"/>
<proteinExistence type="predicted"/>
<dbReference type="GO" id="GO:0000155">
    <property type="term" value="F:phosphorelay sensor kinase activity"/>
    <property type="evidence" value="ECO:0007669"/>
    <property type="project" value="InterPro"/>
</dbReference>
<dbReference type="SUPFAM" id="SSF55874">
    <property type="entry name" value="ATPase domain of HSP90 chaperone/DNA topoisomerase II/histidine kinase"/>
    <property type="match status" value="1"/>
</dbReference>
<gene>
    <name evidence="11" type="ORF">HH308_04800</name>
</gene>
<keyword evidence="9" id="KW-0472">Membrane</keyword>
<evidence type="ECO:0000313" key="12">
    <source>
        <dbReference type="Proteomes" id="UP000550729"/>
    </source>
</evidence>
<dbReference type="CDD" id="cd16917">
    <property type="entry name" value="HATPase_UhpB-NarQ-NarX-like"/>
    <property type="match status" value="1"/>
</dbReference>
<dbReference type="Gene3D" id="3.30.565.10">
    <property type="entry name" value="Histidine kinase-like ATPase, C-terminal domain"/>
    <property type="match status" value="1"/>
</dbReference>
<dbReference type="InterPro" id="IPR050482">
    <property type="entry name" value="Sensor_HK_TwoCompSys"/>
</dbReference>
<comment type="caution">
    <text evidence="11">The sequence shown here is derived from an EMBL/GenBank/DDBJ whole genome shotgun (WGS) entry which is preliminary data.</text>
</comment>
<keyword evidence="7" id="KW-0067">ATP-binding</keyword>
<feature type="transmembrane region" description="Helical" evidence="9">
    <location>
        <begin position="146"/>
        <end position="164"/>
    </location>
</feature>
<feature type="transmembrane region" description="Helical" evidence="9">
    <location>
        <begin position="121"/>
        <end position="140"/>
    </location>
</feature>
<evidence type="ECO:0000256" key="7">
    <source>
        <dbReference type="ARBA" id="ARBA00022840"/>
    </source>
</evidence>
<dbReference type="PANTHER" id="PTHR24421">
    <property type="entry name" value="NITRATE/NITRITE SENSOR PROTEIN NARX-RELATED"/>
    <property type="match status" value="1"/>
</dbReference>
<keyword evidence="8" id="KW-0902">Two-component regulatory system</keyword>
<name>A0A848KQM7_9ACTN</name>
<dbReference type="EMBL" id="JABBNB010000004">
    <property type="protein sequence ID" value="NMO00532.1"/>
    <property type="molecule type" value="Genomic_DNA"/>
</dbReference>
<evidence type="ECO:0000256" key="3">
    <source>
        <dbReference type="ARBA" id="ARBA00022553"/>
    </source>
</evidence>
<evidence type="ECO:0000256" key="9">
    <source>
        <dbReference type="SAM" id="Phobius"/>
    </source>
</evidence>
<dbReference type="Gene3D" id="1.20.5.1930">
    <property type="match status" value="1"/>
</dbReference>
<keyword evidence="12" id="KW-1185">Reference proteome</keyword>
<reference evidence="11 12" key="1">
    <citation type="submission" date="2020-04" db="EMBL/GenBank/DDBJ databases">
        <title>Gordonia sp. nov. TBRC 11910.</title>
        <authorList>
            <person name="Suriyachadkun C."/>
        </authorList>
    </citation>
    <scope>NUCLEOTIDE SEQUENCE [LARGE SCALE GENOMIC DNA]</scope>
    <source>
        <strain evidence="11 12">TBRC 11910</strain>
    </source>
</reference>
<organism evidence="11 12">
    <name type="scientific">Gordonia asplenii</name>
    <dbReference type="NCBI Taxonomy" id="2725283"/>
    <lineage>
        <taxon>Bacteria</taxon>
        <taxon>Bacillati</taxon>
        <taxon>Actinomycetota</taxon>
        <taxon>Actinomycetes</taxon>
        <taxon>Mycobacteriales</taxon>
        <taxon>Gordoniaceae</taxon>
        <taxon>Gordonia</taxon>
    </lineage>
</organism>
<dbReference type="InterPro" id="IPR036890">
    <property type="entry name" value="HATPase_C_sf"/>
</dbReference>
<dbReference type="GO" id="GO:0005524">
    <property type="term" value="F:ATP binding"/>
    <property type="evidence" value="ECO:0007669"/>
    <property type="project" value="UniProtKB-KW"/>
</dbReference>
<comment type="catalytic activity">
    <reaction evidence="1">
        <text>ATP + protein L-histidine = ADP + protein N-phospho-L-histidine.</text>
        <dbReference type="EC" id="2.7.13.3"/>
    </reaction>
</comment>
<keyword evidence="9" id="KW-0812">Transmembrane</keyword>
<evidence type="ECO:0000256" key="5">
    <source>
        <dbReference type="ARBA" id="ARBA00022741"/>
    </source>
</evidence>
<keyword evidence="3" id="KW-0597">Phosphoprotein</keyword>
<feature type="transmembrane region" description="Helical" evidence="9">
    <location>
        <begin position="19"/>
        <end position="36"/>
    </location>
</feature>
<evidence type="ECO:0000256" key="4">
    <source>
        <dbReference type="ARBA" id="ARBA00022679"/>
    </source>
</evidence>
<evidence type="ECO:0000259" key="10">
    <source>
        <dbReference type="Pfam" id="PF07730"/>
    </source>
</evidence>
<evidence type="ECO:0000256" key="1">
    <source>
        <dbReference type="ARBA" id="ARBA00000085"/>
    </source>
</evidence>
<evidence type="ECO:0000256" key="6">
    <source>
        <dbReference type="ARBA" id="ARBA00022777"/>
    </source>
</evidence>
<feature type="transmembrane region" description="Helical" evidence="9">
    <location>
        <begin position="85"/>
        <end position="109"/>
    </location>
</feature>
<dbReference type="GO" id="GO:0016020">
    <property type="term" value="C:membrane"/>
    <property type="evidence" value="ECO:0007669"/>
    <property type="project" value="InterPro"/>
</dbReference>
<evidence type="ECO:0000313" key="11">
    <source>
        <dbReference type="EMBL" id="NMO00532.1"/>
    </source>
</evidence>
<keyword evidence="5" id="KW-0547">Nucleotide-binding</keyword>
<keyword evidence="9" id="KW-1133">Transmembrane helix</keyword>